<dbReference type="PANTHER" id="PTHR42973:SF39">
    <property type="entry name" value="FAD-BINDING PCMH-TYPE DOMAIN-CONTAINING PROTEIN"/>
    <property type="match status" value="1"/>
</dbReference>
<dbReference type="PROSITE" id="PS51387">
    <property type="entry name" value="FAD_PCMH"/>
    <property type="match status" value="1"/>
</dbReference>
<dbReference type="SUPFAM" id="SSF56176">
    <property type="entry name" value="FAD-binding/transporter-associated domain-like"/>
    <property type="match status" value="1"/>
</dbReference>
<dbReference type="InterPro" id="IPR016169">
    <property type="entry name" value="FAD-bd_PCMH_sub2"/>
</dbReference>
<keyword evidence="3" id="KW-0285">Flavoprotein</keyword>
<reference evidence="9" key="1">
    <citation type="journal article" date="2019" name="Int. J. Syst. Evol. Microbiol.">
        <title>The Global Catalogue of Microorganisms (GCM) 10K type strain sequencing project: providing services to taxonomists for standard genome sequencing and annotation.</title>
        <authorList>
            <consortium name="The Broad Institute Genomics Platform"/>
            <consortium name="The Broad Institute Genome Sequencing Center for Infectious Disease"/>
            <person name="Wu L."/>
            <person name="Ma J."/>
        </authorList>
    </citation>
    <scope>NUCLEOTIDE SEQUENCE [LARGE SCALE GENOMIC DNA]</scope>
    <source>
        <strain evidence="9">JCM 18409</strain>
    </source>
</reference>
<feature type="region of interest" description="Disordered" evidence="6">
    <location>
        <begin position="1"/>
        <end position="30"/>
    </location>
</feature>
<dbReference type="EMBL" id="BAABKB010000072">
    <property type="protein sequence ID" value="GAA5039667.1"/>
    <property type="molecule type" value="Genomic_DNA"/>
</dbReference>
<evidence type="ECO:0000256" key="2">
    <source>
        <dbReference type="ARBA" id="ARBA00005466"/>
    </source>
</evidence>
<dbReference type="Proteomes" id="UP001501759">
    <property type="component" value="Unassembled WGS sequence"/>
</dbReference>
<feature type="domain" description="FAD-binding PCMH-type" evidence="7">
    <location>
        <begin position="40"/>
        <end position="211"/>
    </location>
</feature>
<dbReference type="Pfam" id="PF01565">
    <property type="entry name" value="FAD_binding_4"/>
    <property type="match status" value="1"/>
</dbReference>
<evidence type="ECO:0000256" key="5">
    <source>
        <dbReference type="ARBA" id="ARBA00023002"/>
    </source>
</evidence>
<dbReference type="Gene3D" id="3.30.465.10">
    <property type="match status" value="1"/>
</dbReference>
<gene>
    <name evidence="8" type="ORF">GCM10023335_89170</name>
</gene>
<accession>A0ABP9JQ61</accession>
<sequence length="466" mass="49755">MHMSTTPAQAARQELPGFQGTLTGPDDPGYDEARAVYNAMIDRRPALVASCTTPEDVALVIGFARDHDLPLAVRGGGHHGAGMGTCDDGVVLDLTPMNDIEVDPQARTARVGGGCRLGEVDRATNEHGLAAPSGIISTTGVGGITLGGGLGHLTRKCGLSIDNLRAADVVLASGEKVRASADENPDLYWALRGGGGNFGVVTSFLFGLHDVNTVVAGPTFWPVDMGAEVLTAYRDFLPHAPRELGGFFLFASVPPAPPFPEELHLRKVCGVMWCRIGDDTDAAARDMAPLLDALPEPLLHGPAPMPHPALQSAFDGVYPPGDQWYWRAGFIDALPAEAIDLHAKFGAEMPTWKSTMHMYPIDGAVHDHAPTDTAWSYRSSGWSAVYAGVDPDPANADLVRQWSVDYSDALQPYSAGGGYVNMMMDEGQERVRASYGDNYARLAQVKAAYDPGNLFRLNQNIRPPQA</sequence>
<name>A0ABP9JQ61_9ACTN</name>
<comment type="similarity">
    <text evidence="2">Belongs to the oxygen-dependent FAD-linked oxidoreductase family.</text>
</comment>
<evidence type="ECO:0000256" key="6">
    <source>
        <dbReference type="SAM" id="MobiDB-lite"/>
    </source>
</evidence>
<evidence type="ECO:0000256" key="3">
    <source>
        <dbReference type="ARBA" id="ARBA00022630"/>
    </source>
</evidence>
<evidence type="ECO:0000256" key="1">
    <source>
        <dbReference type="ARBA" id="ARBA00001974"/>
    </source>
</evidence>
<dbReference type="InterPro" id="IPR050416">
    <property type="entry name" value="FAD-linked_Oxidoreductase"/>
</dbReference>
<keyword evidence="9" id="KW-1185">Reference proteome</keyword>
<keyword evidence="5" id="KW-0560">Oxidoreductase</keyword>
<comment type="cofactor">
    <cofactor evidence="1">
        <name>FAD</name>
        <dbReference type="ChEBI" id="CHEBI:57692"/>
    </cofactor>
</comment>
<dbReference type="InterPro" id="IPR016167">
    <property type="entry name" value="FAD-bd_PCMH_sub1"/>
</dbReference>
<evidence type="ECO:0000259" key="7">
    <source>
        <dbReference type="PROSITE" id="PS51387"/>
    </source>
</evidence>
<dbReference type="InterPro" id="IPR016166">
    <property type="entry name" value="FAD-bd_PCMH"/>
</dbReference>
<comment type="caution">
    <text evidence="8">The sequence shown here is derived from an EMBL/GenBank/DDBJ whole genome shotgun (WGS) entry which is preliminary data.</text>
</comment>
<dbReference type="Gene3D" id="3.40.462.20">
    <property type="match status" value="1"/>
</dbReference>
<dbReference type="Pfam" id="PF08031">
    <property type="entry name" value="BBE"/>
    <property type="match status" value="1"/>
</dbReference>
<dbReference type="InterPro" id="IPR006093">
    <property type="entry name" value="Oxy_OxRdtase_FAD_BS"/>
</dbReference>
<proteinExistence type="inferred from homology"/>
<protein>
    <submittedName>
        <fullName evidence="8">FAD-binding oxidoreductase</fullName>
    </submittedName>
</protein>
<dbReference type="InterPro" id="IPR006094">
    <property type="entry name" value="Oxid_FAD_bind_N"/>
</dbReference>
<evidence type="ECO:0000313" key="8">
    <source>
        <dbReference type="EMBL" id="GAA5039667.1"/>
    </source>
</evidence>
<evidence type="ECO:0000313" key="9">
    <source>
        <dbReference type="Proteomes" id="UP001501759"/>
    </source>
</evidence>
<dbReference type="InterPro" id="IPR012951">
    <property type="entry name" value="BBE"/>
</dbReference>
<evidence type="ECO:0000256" key="4">
    <source>
        <dbReference type="ARBA" id="ARBA00022827"/>
    </source>
</evidence>
<dbReference type="PROSITE" id="PS00862">
    <property type="entry name" value="OX2_COVAL_FAD"/>
    <property type="match status" value="1"/>
</dbReference>
<dbReference type="InterPro" id="IPR036318">
    <property type="entry name" value="FAD-bd_PCMH-like_sf"/>
</dbReference>
<dbReference type="PANTHER" id="PTHR42973">
    <property type="entry name" value="BINDING OXIDOREDUCTASE, PUTATIVE (AFU_ORTHOLOGUE AFUA_1G17690)-RELATED"/>
    <property type="match status" value="1"/>
</dbReference>
<keyword evidence="4" id="KW-0274">FAD</keyword>
<organism evidence="8 9">
    <name type="scientific">Streptomyces siamensis</name>
    <dbReference type="NCBI Taxonomy" id="1274986"/>
    <lineage>
        <taxon>Bacteria</taxon>
        <taxon>Bacillati</taxon>
        <taxon>Actinomycetota</taxon>
        <taxon>Actinomycetes</taxon>
        <taxon>Kitasatosporales</taxon>
        <taxon>Streptomycetaceae</taxon>
        <taxon>Streptomyces</taxon>
    </lineage>
</organism>
<dbReference type="Gene3D" id="3.30.43.10">
    <property type="entry name" value="Uridine Diphospho-n-acetylenolpyruvylglucosamine Reductase, domain 2"/>
    <property type="match status" value="1"/>
</dbReference>